<reference evidence="1 2" key="1">
    <citation type="journal article" date="2019" name="Nat. Ecol. Evol.">
        <title>Megaphylogeny resolves global patterns of mushroom evolution.</title>
        <authorList>
            <person name="Varga T."/>
            <person name="Krizsan K."/>
            <person name="Foldi C."/>
            <person name="Dima B."/>
            <person name="Sanchez-Garcia M."/>
            <person name="Sanchez-Ramirez S."/>
            <person name="Szollosi G.J."/>
            <person name="Szarkandi J.G."/>
            <person name="Papp V."/>
            <person name="Albert L."/>
            <person name="Andreopoulos W."/>
            <person name="Angelini C."/>
            <person name="Antonin V."/>
            <person name="Barry K.W."/>
            <person name="Bougher N.L."/>
            <person name="Buchanan P."/>
            <person name="Buyck B."/>
            <person name="Bense V."/>
            <person name="Catcheside P."/>
            <person name="Chovatia M."/>
            <person name="Cooper J."/>
            <person name="Damon W."/>
            <person name="Desjardin D."/>
            <person name="Finy P."/>
            <person name="Geml J."/>
            <person name="Haridas S."/>
            <person name="Hughes K."/>
            <person name="Justo A."/>
            <person name="Karasinski D."/>
            <person name="Kautmanova I."/>
            <person name="Kiss B."/>
            <person name="Kocsube S."/>
            <person name="Kotiranta H."/>
            <person name="LaButti K.M."/>
            <person name="Lechner B.E."/>
            <person name="Liimatainen K."/>
            <person name="Lipzen A."/>
            <person name="Lukacs Z."/>
            <person name="Mihaltcheva S."/>
            <person name="Morgado L.N."/>
            <person name="Niskanen T."/>
            <person name="Noordeloos M.E."/>
            <person name="Ohm R.A."/>
            <person name="Ortiz-Santana B."/>
            <person name="Ovrebo C."/>
            <person name="Racz N."/>
            <person name="Riley R."/>
            <person name="Savchenko A."/>
            <person name="Shiryaev A."/>
            <person name="Soop K."/>
            <person name="Spirin V."/>
            <person name="Szebenyi C."/>
            <person name="Tomsovsky M."/>
            <person name="Tulloss R.E."/>
            <person name="Uehling J."/>
            <person name="Grigoriev I.V."/>
            <person name="Vagvolgyi C."/>
            <person name="Papp T."/>
            <person name="Martin F.M."/>
            <person name="Miettinen O."/>
            <person name="Hibbett D.S."/>
            <person name="Nagy L.G."/>
        </authorList>
    </citation>
    <scope>NUCLEOTIDE SEQUENCE [LARGE SCALE GENOMIC DNA]</scope>
    <source>
        <strain evidence="1 2">NL-1719</strain>
    </source>
</reference>
<organism evidence="1 2">
    <name type="scientific">Pluteus cervinus</name>
    <dbReference type="NCBI Taxonomy" id="181527"/>
    <lineage>
        <taxon>Eukaryota</taxon>
        <taxon>Fungi</taxon>
        <taxon>Dikarya</taxon>
        <taxon>Basidiomycota</taxon>
        <taxon>Agaricomycotina</taxon>
        <taxon>Agaricomycetes</taxon>
        <taxon>Agaricomycetidae</taxon>
        <taxon>Agaricales</taxon>
        <taxon>Pluteineae</taxon>
        <taxon>Pluteaceae</taxon>
        <taxon>Pluteus</taxon>
    </lineage>
</organism>
<gene>
    <name evidence="1" type="ORF">BDN72DRAFT_737497</name>
</gene>
<dbReference type="Proteomes" id="UP000308600">
    <property type="component" value="Unassembled WGS sequence"/>
</dbReference>
<feature type="non-terminal residue" evidence="1">
    <location>
        <position position="1"/>
    </location>
</feature>
<accession>A0ACD2ZY90</accession>
<keyword evidence="2" id="KW-1185">Reference proteome</keyword>
<proteinExistence type="predicted"/>
<evidence type="ECO:0000313" key="2">
    <source>
        <dbReference type="Proteomes" id="UP000308600"/>
    </source>
</evidence>
<sequence length="530" mass="59264">LFRDNGQLGSCFCFDRSKAGEQRHEKVLPTIIHDLANLHPVVRKAVKDVVEDAKDQASSSYVESQWEYLMLPLFAKFATPATAASLALIGPILIVIDALDESGDSGTRKSLLSILAGGKGGVEKLPPNVRVLLTSRPLDDIHGALTKSRYVYRKSMDKIPKTSTCSDITRYITDRLKHLLDEGQVEKLALTSQGLFQWAYLACEYMLGHHVDGKGTGAGLSHTKRFNKLCPDTSRQATHGDELLYSMYTTILDESFSIKDDDVCKQFCSVMSQILVTREPLPRGSLNMMRDYMPDIPAEDKDISPVIDSMGALLSGVSDPLIPIQPIHASFYDYLTSKSASGDFFAGLEVTNTQRGMVQSTLAVMEEKLCFNIAGVKTSYHKNADDALAVAAKEIPPELRYACKHWCGHLTTLSYDSDLAKSVEYLLYEQFPFWLEVLSLTRSLWTTSVPFAQVITWFQEENGKLSEFARDALQFIRLFATPISQSVPHIYLSALPFAPRESLVYRKYIPRLRYSLTVAEGQMETWPNLQ</sequence>
<dbReference type="EMBL" id="ML209713">
    <property type="protein sequence ID" value="TFK58039.1"/>
    <property type="molecule type" value="Genomic_DNA"/>
</dbReference>
<name>A0ACD2ZY90_9AGAR</name>
<evidence type="ECO:0000313" key="1">
    <source>
        <dbReference type="EMBL" id="TFK58039.1"/>
    </source>
</evidence>
<protein>
    <submittedName>
        <fullName evidence="1">Uncharacterized protein</fullName>
    </submittedName>
</protein>
<feature type="non-terminal residue" evidence="1">
    <location>
        <position position="530"/>
    </location>
</feature>